<accession>A0A9D3N2M4</accession>
<gene>
    <name evidence="3" type="ORF">KOW79_021653</name>
</gene>
<dbReference type="EMBL" id="JAHKSW010000028">
    <property type="protein sequence ID" value="KAG7314350.1"/>
    <property type="molecule type" value="Genomic_DNA"/>
</dbReference>
<dbReference type="OrthoDB" id="10514063at2759"/>
<evidence type="ECO:0000256" key="1">
    <source>
        <dbReference type="SAM" id="Coils"/>
    </source>
</evidence>
<dbReference type="Proteomes" id="UP000824219">
    <property type="component" value="Linkage Group LG28"/>
</dbReference>
<feature type="coiled-coil region" evidence="1">
    <location>
        <begin position="148"/>
        <end position="175"/>
    </location>
</feature>
<protein>
    <submittedName>
        <fullName evidence="3">Uncharacterized protein</fullName>
    </submittedName>
</protein>
<evidence type="ECO:0000313" key="4">
    <source>
        <dbReference type="Proteomes" id="UP000824219"/>
    </source>
</evidence>
<reference evidence="3 4" key="1">
    <citation type="submission" date="2021-06" db="EMBL/GenBank/DDBJ databases">
        <title>Chromosome-level genome assembly of the red-tail catfish (Hemibagrus wyckioides).</title>
        <authorList>
            <person name="Shao F."/>
        </authorList>
    </citation>
    <scope>NUCLEOTIDE SEQUENCE [LARGE SCALE GENOMIC DNA]</scope>
    <source>
        <strain evidence="3">EC202008001</strain>
        <tissue evidence="3">Blood</tissue>
    </source>
</reference>
<keyword evidence="2" id="KW-0812">Transmembrane</keyword>
<keyword evidence="2" id="KW-1133">Transmembrane helix</keyword>
<comment type="caution">
    <text evidence="3">The sequence shown here is derived from an EMBL/GenBank/DDBJ whole genome shotgun (WGS) entry which is preliminary data.</text>
</comment>
<keyword evidence="4" id="KW-1185">Reference proteome</keyword>
<dbReference type="AlphaFoldDB" id="A0A9D3N2M4"/>
<keyword evidence="2" id="KW-0472">Membrane</keyword>
<feature type="transmembrane region" description="Helical" evidence="2">
    <location>
        <begin position="35"/>
        <end position="60"/>
    </location>
</feature>
<sequence>MAASDEGRAYVNVNQETRSVSAVDTSEASLRTYRLVAVSFCVLCVLQVALNVTLCLYANVKSDIQTNISLLTEENNQLQVSYTKLLTDNQKLQKKLEAKRKFCEKMCANDNRTFNFTTEKDSQQDLVDNLRQELNYTQHTLLVEVSRRLNVEGALRKKHRENAQLKNEINILRGTGTGGG</sequence>
<evidence type="ECO:0000256" key="2">
    <source>
        <dbReference type="SAM" id="Phobius"/>
    </source>
</evidence>
<keyword evidence="1" id="KW-0175">Coiled coil</keyword>
<proteinExistence type="predicted"/>
<evidence type="ECO:0000313" key="3">
    <source>
        <dbReference type="EMBL" id="KAG7314350.1"/>
    </source>
</evidence>
<name>A0A9D3N2M4_9TELE</name>
<organism evidence="3 4">
    <name type="scientific">Hemibagrus wyckioides</name>
    <dbReference type="NCBI Taxonomy" id="337641"/>
    <lineage>
        <taxon>Eukaryota</taxon>
        <taxon>Metazoa</taxon>
        <taxon>Chordata</taxon>
        <taxon>Craniata</taxon>
        <taxon>Vertebrata</taxon>
        <taxon>Euteleostomi</taxon>
        <taxon>Actinopterygii</taxon>
        <taxon>Neopterygii</taxon>
        <taxon>Teleostei</taxon>
        <taxon>Ostariophysi</taxon>
        <taxon>Siluriformes</taxon>
        <taxon>Bagridae</taxon>
        <taxon>Hemibagrus</taxon>
    </lineage>
</organism>